<evidence type="ECO:0000313" key="7">
    <source>
        <dbReference type="EMBL" id="SFC21640.1"/>
    </source>
</evidence>
<dbReference type="OrthoDB" id="9792260at2"/>
<name>A0A1I1HKM9_9CLOT</name>
<comment type="cofactor">
    <cofactor evidence="6">
        <name>Zn(2+)</name>
        <dbReference type="ChEBI" id="CHEBI:29105"/>
    </cofactor>
    <text evidence="6">Binds 1 zinc ion per subunit.</text>
</comment>
<evidence type="ECO:0000313" key="8">
    <source>
        <dbReference type="Proteomes" id="UP000199263"/>
    </source>
</evidence>
<comment type="similarity">
    <text evidence="1">Belongs to the beta-class carbonic anhydrase family.</text>
</comment>
<dbReference type="SUPFAM" id="SSF53056">
    <property type="entry name" value="beta-carbonic anhydrase, cab"/>
    <property type="match status" value="1"/>
</dbReference>
<evidence type="ECO:0000256" key="3">
    <source>
        <dbReference type="ARBA" id="ARBA00022723"/>
    </source>
</evidence>
<organism evidence="7 8">
    <name type="scientific">Clostridium uliginosum</name>
    <dbReference type="NCBI Taxonomy" id="119641"/>
    <lineage>
        <taxon>Bacteria</taxon>
        <taxon>Bacillati</taxon>
        <taxon>Bacillota</taxon>
        <taxon>Clostridia</taxon>
        <taxon>Eubacteriales</taxon>
        <taxon>Clostridiaceae</taxon>
        <taxon>Clostridium</taxon>
    </lineage>
</organism>
<evidence type="ECO:0000256" key="2">
    <source>
        <dbReference type="ARBA" id="ARBA00012925"/>
    </source>
</evidence>
<dbReference type="GO" id="GO:0004089">
    <property type="term" value="F:carbonate dehydratase activity"/>
    <property type="evidence" value="ECO:0007669"/>
    <property type="project" value="UniProtKB-EC"/>
</dbReference>
<dbReference type="CDD" id="cd03379">
    <property type="entry name" value="beta_CA_cladeD"/>
    <property type="match status" value="1"/>
</dbReference>
<feature type="binding site" evidence="6">
    <location>
        <position position="99"/>
    </location>
    <ligand>
        <name>Zn(2+)</name>
        <dbReference type="ChEBI" id="CHEBI:29105"/>
    </ligand>
</feature>
<dbReference type="InterPro" id="IPR001765">
    <property type="entry name" value="Carbonic_anhydrase"/>
</dbReference>
<dbReference type="Pfam" id="PF00484">
    <property type="entry name" value="Pro_CA"/>
    <property type="match status" value="1"/>
</dbReference>
<dbReference type="Gene3D" id="3.40.1050.10">
    <property type="entry name" value="Carbonic anhydrase"/>
    <property type="match status" value="1"/>
</dbReference>
<dbReference type="InterPro" id="IPR036874">
    <property type="entry name" value="Carbonic_anhydrase_sf"/>
</dbReference>
<gene>
    <name evidence="7" type="ORF">SAMN05421842_101260</name>
</gene>
<sequence length="187" mass="20897">MSKLKEILDYNKTFVENKEYEKYKASKYPSKKIVILSCMDTRLTELLPRALNIKNGDVKIIKNAGAVVAHPFGSIMRSILVAIYELEANEVLVIGHHSCGMSNIDTSNTINKIIERGISKDTLSTLEYAGINLKSWLHGFGCVHDSVKESVAIIRNHPLMPKDVFIHGLIIDPETGKLEVVIDGYDK</sequence>
<reference evidence="7 8" key="1">
    <citation type="submission" date="2016-10" db="EMBL/GenBank/DDBJ databases">
        <authorList>
            <person name="de Groot N.N."/>
        </authorList>
    </citation>
    <scope>NUCLEOTIDE SEQUENCE [LARGE SCALE GENOMIC DNA]</scope>
    <source>
        <strain evidence="7 8">DSM 12992</strain>
    </source>
</reference>
<dbReference type="EC" id="4.2.1.1" evidence="2"/>
<dbReference type="EMBL" id="FOMG01000001">
    <property type="protein sequence ID" value="SFC21640.1"/>
    <property type="molecule type" value="Genomic_DNA"/>
</dbReference>
<keyword evidence="4 6" id="KW-0862">Zinc</keyword>
<dbReference type="STRING" id="119641.SAMN05421842_101260"/>
<feature type="binding site" evidence="6">
    <location>
        <position position="40"/>
    </location>
    <ligand>
        <name>Zn(2+)</name>
        <dbReference type="ChEBI" id="CHEBI:29105"/>
    </ligand>
</feature>
<dbReference type="GO" id="GO:0008270">
    <property type="term" value="F:zinc ion binding"/>
    <property type="evidence" value="ECO:0007669"/>
    <property type="project" value="InterPro"/>
</dbReference>
<evidence type="ECO:0000256" key="6">
    <source>
        <dbReference type="PIRSR" id="PIRSR601765-1"/>
    </source>
</evidence>
<evidence type="ECO:0000256" key="1">
    <source>
        <dbReference type="ARBA" id="ARBA00006217"/>
    </source>
</evidence>
<feature type="binding site" evidence="6">
    <location>
        <position position="96"/>
    </location>
    <ligand>
        <name>Zn(2+)</name>
        <dbReference type="ChEBI" id="CHEBI:29105"/>
    </ligand>
</feature>
<protein>
    <recommendedName>
        <fullName evidence="2">carbonic anhydrase</fullName>
        <ecNumber evidence="2">4.2.1.1</ecNumber>
    </recommendedName>
</protein>
<evidence type="ECO:0000256" key="4">
    <source>
        <dbReference type="ARBA" id="ARBA00022833"/>
    </source>
</evidence>
<feature type="binding site" evidence="6">
    <location>
        <position position="38"/>
    </location>
    <ligand>
        <name>Zn(2+)</name>
        <dbReference type="ChEBI" id="CHEBI:29105"/>
    </ligand>
</feature>
<accession>A0A1I1HKM9</accession>
<dbReference type="PANTHER" id="PTHR43175">
    <property type="entry name" value="CARBONIC ANHYDRASE"/>
    <property type="match status" value="1"/>
</dbReference>
<dbReference type="PANTHER" id="PTHR43175:SF3">
    <property type="entry name" value="CARBON DISULFIDE HYDROLASE"/>
    <property type="match status" value="1"/>
</dbReference>
<keyword evidence="8" id="KW-1185">Reference proteome</keyword>
<dbReference type="RefSeq" id="WP_090088024.1">
    <property type="nucleotide sequence ID" value="NZ_FOMG01000001.1"/>
</dbReference>
<evidence type="ECO:0000256" key="5">
    <source>
        <dbReference type="ARBA" id="ARBA00048348"/>
    </source>
</evidence>
<dbReference type="AlphaFoldDB" id="A0A1I1HKM9"/>
<comment type="catalytic activity">
    <reaction evidence="5">
        <text>hydrogencarbonate + H(+) = CO2 + H2O</text>
        <dbReference type="Rhea" id="RHEA:10748"/>
        <dbReference type="ChEBI" id="CHEBI:15377"/>
        <dbReference type="ChEBI" id="CHEBI:15378"/>
        <dbReference type="ChEBI" id="CHEBI:16526"/>
        <dbReference type="ChEBI" id="CHEBI:17544"/>
        <dbReference type="EC" id="4.2.1.1"/>
    </reaction>
</comment>
<proteinExistence type="inferred from homology"/>
<keyword evidence="3 6" id="KW-0479">Metal-binding</keyword>
<dbReference type="Proteomes" id="UP000199263">
    <property type="component" value="Unassembled WGS sequence"/>
</dbReference>
<dbReference type="SMART" id="SM00947">
    <property type="entry name" value="Pro_CA"/>
    <property type="match status" value="1"/>
</dbReference>